<dbReference type="Proteomes" id="UP000002320">
    <property type="component" value="Unassembled WGS sequence"/>
</dbReference>
<keyword evidence="3 8" id="KW-0812">Transmembrane</keyword>
<dbReference type="AlphaFoldDB" id="B0WD91"/>
<accession>B0WD91</accession>
<evidence type="ECO:0000256" key="5">
    <source>
        <dbReference type="ARBA" id="ARBA00022989"/>
    </source>
</evidence>
<reference evidence="11" key="2">
    <citation type="submission" date="2021-02" db="UniProtKB">
        <authorList>
            <consortium name="EnsemblMetazoa"/>
        </authorList>
    </citation>
    <scope>IDENTIFICATION</scope>
    <source>
        <strain evidence="11">JHB</strain>
    </source>
</reference>
<proteinExistence type="inferred from homology"/>
<gene>
    <name evidence="11" type="primary">6036690</name>
    <name evidence="10" type="ORF">CpipJ_CPIJ005318</name>
</gene>
<dbReference type="KEGG" id="cqu:CpipJ_CPIJ005318"/>
<evidence type="ECO:0000256" key="8">
    <source>
        <dbReference type="SAM" id="Phobius"/>
    </source>
</evidence>
<dbReference type="OrthoDB" id="509138at2759"/>
<dbReference type="InParanoid" id="B0WD91"/>
<evidence type="ECO:0000256" key="2">
    <source>
        <dbReference type="ARBA" id="ARBA00005748"/>
    </source>
</evidence>
<evidence type="ECO:0000256" key="4">
    <source>
        <dbReference type="ARBA" id="ARBA00022729"/>
    </source>
</evidence>
<dbReference type="PANTHER" id="PTHR13598">
    <property type="entry name" value="AT07567P-RELATED"/>
    <property type="match status" value="1"/>
</dbReference>
<evidence type="ECO:0000313" key="10">
    <source>
        <dbReference type="EMBL" id="EDS44363.1"/>
    </source>
</evidence>
<feature type="transmembrane region" description="Helical" evidence="8">
    <location>
        <begin position="78"/>
        <end position="104"/>
    </location>
</feature>
<dbReference type="eggNOG" id="KOG3817">
    <property type="taxonomic scope" value="Eukaryota"/>
</dbReference>
<protein>
    <submittedName>
        <fullName evidence="10 11">Uncharacterized protein</fullName>
    </submittedName>
</protein>
<evidence type="ECO:0000313" key="12">
    <source>
        <dbReference type="Proteomes" id="UP000002320"/>
    </source>
</evidence>
<reference evidence="10" key="1">
    <citation type="submission" date="2007-03" db="EMBL/GenBank/DDBJ databases">
        <title>Annotation of Culex pipiens quinquefasciatus.</title>
        <authorList>
            <consortium name="The Broad Institute Genome Sequencing Platform"/>
            <person name="Atkinson P.W."/>
            <person name="Hemingway J."/>
            <person name="Christensen B.M."/>
            <person name="Higgs S."/>
            <person name="Kodira C."/>
            <person name="Hannick L."/>
            <person name="Megy K."/>
            <person name="O'Leary S."/>
            <person name="Pearson M."/>
            <person name="Haas B.J."/>
            <person name="Mauceli E."/>
            <person name="Wortman J.R."/>
            <person name="Lee N.H."/>
            <person name="Guigo R."/>
            <person name="Stanke M."/>
            <person name="Alvarado L."/>
            <person name="Amedeo P."/>
            <person name="Antoine C.H."/>
            <person name="Arensburger P."/>
            <person name="Bidwell S.L."/>
            <person name="Crawford M."/>
            <person name="Camaro F."/>
            <person name="Devon K."/>
            <person name="Engels R."/>
            <person name="Hammond M."/>
            <person name="Howarth C."/>
            <person name="Koehrsen M."/>
            <person name="Lawson D."/>
            <person name="Montgomery P."/>
            <person name="Nene V."/>
            <person name="Nusbaum C."/>
            <person name="Puiu D."/>
            <person name="Romero-Severson J."/>
            <person name="Severson D.W."/>
            <person name="Shumway M."/>
            <person name="Sisk P."/>
            <person name="Stolte C."/>
            <person name="Zeng Q."/>
            <person name="Eisenstadt E."/>
            <person name="Fraser-Liggett C."/>
            <person name="Strausberg R."/>
            <person name="Galagan J."/>
            <person name="Birren B."/>
            <person name="Collins F.H."/>
        </authorList>
    </citation>
    <scope>NUCLEOTIDE SEQUENCE [LARGE SCALE GENOMIC DNA]</scope>
    <source>
        <strain evidence="10">JHB</strain>
    </source>
</reference>
<dbReference type="VEuPathDB" id="VectorBase:CPIJ005318"/>
<feature type="chain" id="PRO_5014566638" evidence="9">
    <location>
        <begin position="23"/>
        <end position="356"/>
    </location>
</feature>
<evidence type="ECO:0000256" key="1">
    <source>
        <dbReference type="ARBA" id="ARBA00004575"/>
    </source>
</evidence>
<evidence type="ECO:0000313" key="11">
    <source>
        <dbReference type="EnsemblMetazoa" id="CPIJ005318-PA"/>
    </source>
</evidence>
<dbReference type="EnsemblMetazoa" id="CPIJ005318-RA">
    <property type="protein sequence ID" value="CPIJ005318-PA"/>
    <property type="gene ID" value="CPIJ005318"/>
</dbReference>
<evidence type="ECO:0000256" key="9">
    <source>
        <dbReference type="SAM" id="SignalP"/>
    </source>
</evidence>
<dbReference type="GO" id="GO:0005637">
    <property type="term" value="C:nuclear inner membrane"/>
    <property type="evidence" value="ECO:0007669"/>
    <property type="project" value="UniProtKB-SubCell"/>
</dbReference>
<evidence type="ECO:0000256" key="7">
    <source>
        <dbReference type="ARBA" id="ARBA00023242"/>
    </source>
</evidence>
<feature type="signal peptide" evidence="9">
    <location>
        <begin position="1"/>
        <end position="22"/>
    </location>
</feature>
<keyword evidence="7" id="KW-0539">Nucleus</keyword>
<keyword evidence="6 8" id="KW-0472">Membrane</keyword>
<organism>
    <name type="scientific">Culex quinquefasciatus</name>
    <name type="common">Southern house mosquito</name>
    <name type="synonym">Culex pungens</name>
    <dbReference type="NCBI Taxonomy" id="7176"/>
    <lineage>
        <taxon>Eukaryota</taxon>
        <taxon>Metazoa</taxon>
        <taxon>Ecdysozoa</taxon>
        <taxon>Arthropoda</taxon>
        <taxon>Hexapoda</taxon>
        <taxon>Insecta</taxon>
        <taxon>Pterygota</taxon>
        <taxon>Neoptera</taxon>
        <taxon>Endopterygota</taxon>
        <taxon>Diptera</taxon>
        <taxon>Nematocera</taxon>
        <taxon>Culicoidea</taxon>
        <taxon>Culicidae</taxon>
        <taxon>Culicinae</taxon>
        <taxon>Culicini</taxon>
        <taxon>Culex</taxon>
        <taxon>Culex</taxon>
    </lineage>
</organism>
<dbReference type="Pfam" id="PF10225">
    <property type="entry name" value="NEMP"/>
    <property type="match status" value="1"/>
</dbReference>
<dbReference type="VEuPathDB" id="VectorBase:CQUJHB007452"/>
<dbReference type="PANTHER" id="PTHR13598:SF1">
    <property type="entry name" value="AT07567P-RELATED"/>
    <property type="match status" value="1"/>
</dbReference>
<evidence type="ECO:0000256" key="3">
    <source>
        <dbReference type="ARBA" id="ARBA00022692"/>
    </source>
</evidence>
<dbReference type="HOGENOM" id="CLU_779043_0_0_1"/>
<keyword evidence="5 8" id="KW-1133">Transmembrane helix</keyword>
<sequence>MKADRPLLALTVLFVFIFQIRTGATQKRKKSTKIIGVVSGEVYVIRFEPDPDRLLADYSACGEVFVFLSAAKLSDNALFYYICGICLGIFASFLVVFYLTIMIFPRKPIMYGVMLEGWKLKFYSAYREATTGFCIALFICCYFPRTLLTRVCSLYRRRFPLKRRLLTVEEFNEPGAREVCGPAIGHEWTRTGSSSSSWCCELTKSVSFLKVARSTDSAPADVLTDISSTGHVGDVQGLEPEAPRWFTCRGVDKSHQLQLLDFRHVEQKLDGASSAARSDEISLHAAPLAAQDVVEKSHRITTARTPAEAAYHRRKPLHDPRNGCLVGTLSPGRIENMMLIPVRFASPKGGRYEREC</sequence>
<dbReference type="InterPro" id="IPR019358">
    <property type="entry name" value="NEMP_fam"/>
</dbReference>
<evidence type="ECO:0000256" key="6">
    <source>
        <dbReference type="ARBA" id="ARBA00023136"/>
    </source>
</evidence>
<name>B0WD91_CULQU</name>
<keyword evidence="4 9" id="KW-0732">Signal</keyword>
<keyword evidence="12" id="KW-1185">Reference proteome</keyword>
<feature type="transmembrane region" description="Helical" evidence="8">
    <location>
        <begin position="125"/>
        <end position="145"/>
    </location>
</feature>
<comment type="subcellular location">
    <subcellularLocation>
        <location evidence="1">Nucleus inner membrane</location>
        <topology evidence="1">Multi-pass membrane protein</topology>
        <orientation evidence="1">Nucleoplasmic side</orientation>
    </subcellularLocation>
</comment>
<comment type="similarity">
    <text evidence="2">Belongs to the NEMP family.</text>
</comment>
<dbReference type="EMBL" id="DS231895">
    <property type="protein sequence ID" value="EDS44363.1"/>
    <property type="molecule type" value="Genomic_DNA"/>
</dbReference>